<accession>A0A1G7EXG9</accession>
<dbReference type="OrthoDB" id="9975650at2"/>
<name>A0A1G7EXG9_9FLAO</name>
<dbReference type="STRING" id="1071918.SAMN05421544_11813"/>
<gene>
    <name evidence="1" type="ORF">SAMN05421544_11813</name>
</gene>
<dbReference type="AlphaFoldDB" id="A0A1G7EXG9"/>
<keyword evidence="2" id="KW-1185">Reference proteome</keyword>
<dbReference type="Proteomes" id="UP000198517">
    <property type="component" value="Unassembled WGS sequence"/>
</dbReference>
<protein>
    <submittedName>
        <fullName evidence="1">Uncharacterized protein</fullName>
    </submittedName>
</protein>
<evidence type="ECO:0000313" key="1">
    <source>
        <dbReference type="EMBL" id="SDE68393.1"/>
    </source>
</evidence>
<sequence>MDKKYFKLRVKTGTKIISTKGDYIVSDIPDNALEFLEKGASWLVLAKEADVPLSKLEEPRLRKLKSLRATQGFSEDVIIISRALELKQKGDKPKVEAKPEK</sequence>
<dbReference type="RefSeq" id="WP_092737606.1">
    <property type="nucleotide sequence ID" value="NZ_FNAS01000018.1"/>
</dbReference>
<reference evidence="1 2" key="1">
    <citation type="submission" date="2016-10" db="EMBL/GenBank/DDBJ databases">
        <authorList>
            <person name="de Groot N.N."/>
        </authorList>
    </citation>
    <scope>NUCLEOTIDE SEQUENCE [LARGE SCALE GENOMIC DNA]</scope>
    <source>
        <strain evidence="1 2">DSM 24015</strain>
    </source>
</reference>
<evidence type="ECO:0000313" key="2">
    <source>
        <dbReference type="Proteomes" id="UP000198517"/>
    </source>
</evidence>
<proteinExistence type="predicted"/>
<organism evidence="1 2">
    <name type="scientific">Riemerella columbipharyngis</name>
    <dbReference type="NCBI Taxonomy" id="1071918"/>
    <lineage>
        <taxon>Bacteria</taxon>
        <taxon>Pseudomonadati</taxon>
        <taxon>Bacteroidota</taxon>
        <taxon>Flavobacteriia</taxon>
        <taxon>Flavobacteriales</taxon>
        <taxon>Weeksellaceae</taxon>
        <taxon>Riemerella</taxon>
    </lineage>
</organism>
<dbReference type="EMBL" id="FNAS01000018">
    <property type="protein sequence ID" value="SDE68393.1"/>
    <property type="molecule type" value="Genomic_DNA"/>
</dbReference>